<evidence type="ECO:0000256" key="3">
    <source>
        <dbReference type="ARBA" id="ARBA00022777"/>
    </source>
</evidence>
<evidence type="ECO:0000256" key="2">
    <source>
        <dbReference type="ARBA" id="ARBA00022679"/>
    </source>
</evidence>
<dbReference type="PIRSF" id="PIRSF006078">
    <property type="entry name" value="GlxK"/>
    <property type="match status" value="1"/>
</dbReference>
<keyword evidence="2 4" id="KW-0808">Transferase</keyword>
<name>A0ABM5RGS9_9GAMM</name>
<protein>
    <submittedName>
        <fullName evidence="5">Glycerate kinase</fullName>
    </submittedName>
</protein>
<dbReference type="Gene3D" id="3.40.50.10350">
    <property type="entry name" value="Glycerate kinase, domain 1"/>
    <property type="match status" value="1"/>
</dbReference>
<reference evidence="5 6" key="1">
    <citation type="submission" date="2014-09" db="EMBL/GenBank/DDBJ databases">
        <authorList>
            <person name="Chan K.-G."/>
        </authorList>
    </citation>
    <scope>NUCLEOTIDE SEQUENCE [LARGE SCALE GENOMIC DNA]</scope>
    <source>
        <strain evidence="5 6">ND04</strain>
    </source>
</reference>
<evidence type="ECO:0000256" key="1">
    <source>
        <dbReference type="ARBA" id="ARBA00006284"/>
    </source>
</evidence>
<dbReference type="InterPro" id="IPR036129">
    <property type="entry name" value="Glycerate_kinase_sf"/>
</dbReference>
<keyword evidence="6" id="KW-1185">Reference proteome</keyword>
<dbReference type="Pfam" id="PF02595">
    <property type="entry name" value="Gly_kinase"/>
    <property type="match status" value="1"/>
</dbReference>
<dbReference type="InterPro" id="IPR004381">
    <property type="entry name" value="Glycerate_kinase"/>
</dbReference>
<evidence type="ECO:0000256" key="4">
    <source>
        <dbReference type="PIRNR" id="PIRNR006078"/>
    </source>
</evidence>
<dbReference type="NCBIfam" id="TIGR00045">
    <property type="entry name" value="glycerate kinase"/>
    <property type="match status" value="1"/>
</dbReference>
<dbReference type="PANTHER" id="PTHR21599">
    <property type="entry name" value="GLYCERATE KINASE"/>
    <property type="match status" value="1"/>
</dbReference>
<dbReference type="RefSeq" id="WP_038645137.1">
    <property type="nucleotide sequence ID" value="NZ_CP009454.1"/>
</dbReference>
<dbReference type="Gene3D" id="3.90.1510.10">
    <property type="entry name" value="Glycerate kinase, domain 2"/>
    <property type="match status" value="1"/>
</dbReference>
<dbReference type="EMBL" id="CP009454">
    <property type="protein sequence ID" value="AIR85208.1"/>
    <property type="molecule type" value="Genomic_DNA"/>
</dbReference>
<gene>
    <name evidence="5" type="ORF">LH22_06905</name>
</gene>
<keyword evidence="3 4" id="KW-0418">Kinase</keyword>
<sequence>MKIVIAPDSYKESLSALEVAAAIEAGFSEIFPDAEYVKIPVADGGEGTVEAMVAATQGSIVRLTVTGPLGAPVEAFYGLSGDERSAFIEMAAASGLELVPAAQRDPLITNSYGTGELIKNALDRGVDHIIIGIGGSATNDGGSGMMQALGARLLDQQGNEIAFGGGALPQLARIEIDQLDQRIQQCRIEVACDVTNPLTGEEGASAIFGPQKGATPELVQQLDNALAHYAEIIHRDLDINVLHIAGGGAAGGMGAALHAFCQAELRRGIEIVTEALGLADQVQDADLVITGEGRIDSQTINGKVPIGVAKVAKQFNKPVIGIAGSLTADVGVVHQHGLDAVFSVLFSIGSLEDALANAAQNVRLTARNVAATIKVGQAL</sequence>
<dbReference type="GO" id="GO:0016301">
    <property type="term" value="F:kinase activity"/>
    <property type="evidence" value="ECO:0007669"/>
    <property type="project" value="UniProtKB-KW"/>
</dbReference>
<proteinExistence type="inferred from homology"/>
<comment type="similarity">
    <text evidence="1 4">Belongs to the glycerate kinase type-1 family.</text>
</comment>
<dbReference type="SUPFAM" id="SSF110738">
    <property type="entry name" value="Glycerate kinase I"/>
    <property type="match status" value="1"/>
</dbReference>
<dbReference type="InterPro" id="IPR018197">
    <property type="entry name" value="Glycerate_kinase_RE-like"/>
</dbReference>
<dbReference type="PANTHER" id="PTHR21599:SF7">
    <property type="entry name" value="GLYCERATE 2-KINASE"/>
    <property type="match status" value="1"/>
</dbReference>
<accession>A0ABM5RGS9</accession>
<evidence type="ECO:0000313" key="5">
    <source>
        <dbReference type="EMBL" id="AIR85208.1"/>
    </source>
</evidence>
<dbReference type="Proteomes" id="UP000029495">
    <property type="component" value="Chromosome"/>
</dbReference>
<dbReference type="InterPro" id="IPR018193">
    <property type="entry name" value="Glyc_kinase_flavodox-like_fold"/>
</dbReference>
<organism evidence="5 6">
    <name type="scientific">Pantoea rwandensis</name>
    <dbReference type="NCBI Taxonomy" id="1076550"/>
    <lineage>
        <taxon>Bacteria</taxon>
        <taxon>Pseudomonadati</taxon>
        <taxon>Pseudomonadota</taxon>
        <taxon>Gammaproteobacteria</taxon>
        <taxon>Enterobacterales</taxon>
        <taxon>Erwiniaceae</taxon>
        <taxon>Pantoea</taxon>
    </lineage>
</organism>
<evidence type="ECO:0000313" key="6">
    <source>
        <dbReference type="Proteomes" id="UP000029495"/>
    </source>
</evidence>